<dbReference type="PROSITE" id="PS51742">
    <property type="entry name" value="PPC"/>
    <property type="match status" value="1"/>
</dbReference>
<evidence type="ECO:0000313" key="6">
    <source>
        <dbReference type="EMBL" id="KAG6396935.1"/>
    </source>
</evidence>
<evidence type="ECO:0000313" key="7">
    <source>
        <dbReference type="Proteomes" id="UP000298416"/>
    </source>
</evidence>
<evidence type="ECO:0000259" key="5">
    <source>
        <dbReference type="PROSITE" id="PS51742"/>
    </source>
</evidence>
<evidence type="ECO:0000256" key="1">
    <source>
        <dbReference type="ARBA" id="ARBA00023015"/>
    </source>
</evidence>
<evidence type="ECO:0000256" key="2">
    <source>
        <dbReference type="ARBA" id="ARBA00023125"/>
    </source>
</evidence>
<keyword evidence="2" id="KW-0238">DNA-binding</keyword>
<protein>
    <recommendedName>
        <fullName evidence="5">PPC domain-containing protein</fullName>
    </recommendedName>
</protein>
<dbReference type="Proteomes" id="UP000298416">
    <property type="component" value="Unassembled WGS sequence"/>
</dbReference>
<dbReference type="EMBL" id="PNBA02000016">
    <property type="protein sequence ID" value="KAG6396935.1"/>
    <property type="molecule type" value="Genomic_DNA"/>
</dbReference>
<dbReference type="AlphaFoldDB" id="A0A8X8WLW8"/>
<name>A0A8X8WLW8_SALSN</name>
<reference evidence="6" key="1">
    <citation type="submission" date="2018-01" db="EMBL/GenBank/DDBJ databases">
        <authorList>
            <person name="Mao J.F."/>
        </authorList>
    </citation>
    <scope>NUCLEOTIDE SEQUENCE</scope>
    <source>
        <strain evidence="6">Huo1</strain>
        <tissue evidence="6">Leaf</tissue>
    </source>
</reference>
<evidence type="ECO:0000256" key="4">
    <source>
        <dbReference type="SAM" id="MobiDB-lite"/>
    </source>
</evidence>
<organism evidence="6">
    <name type="scientific">Salvia splendens</name>
    <name type="common">Scarlet sage</name>
    <dbReference type="NCBI Taxonomy" id="180675"/>
    <lineage>
        <taxon>Eukaryota</taxon>
        <taxon>Viridiplantae</taxon>
        <taxon>Streptophyta</taxon>
        <taxon>Embryophyta</taxon>
        <taxon>Tracheophyta</taxon>
        <taxon>Spermatophyta</taxon>
        <taxon>Magnoliopsida</taxon>
        <taxon>eudicotyledons</taxon>
        <taxon>Gunneridae</taxon>
        <taxon>Pentapetalae</taxon>
        <taxon>asterids</taxon>
        <taxon>lamiids</taxon>
        <taxon>Lamiales</taxon>
        <taxon>Lamiaceae</taxon>
        <taxon>Nepetoideae</taxon>
        <taxon>Mentheae</taxon>
        <taxon>Salviinae</taxon>
        <taxon>Salvia</taxon>
        <taxon>Salvia subgen. Calosphace</taxon>
        <taxon>core Calosphace</taxon>
    </lineage>
</organism>
<comment type="caution">
    <text evidence="6">The sequence shown here is derived from an EMBL/GenBank/DDBJ whole genome shotgun (WGS) entry which is preliminary data.</text>
</comment>
<accession>A0A8X8WLW8</accession>
<feature type="domain" description="PPC" evidence="5">
    <location>
        <begin position="34"/>
        <end position="107"/>
    </location>
</feature>
<feature type="region of interest" description="Disordered" evidence="4">
    <location>
        <begin position="1"/>
        <end position="21"/>
    </location>
</feature>
<evidence type="ECO:0000256" key="3">
    <source>
        <dbReference type="ARBA" id="ARBA00023163"/>
    </source>
</evidence>
<keyword evidence="7" id="KW-1185">Reference proteome</keyword>
<keyword evidence="3" id="KW-0804">Transcription</keyword>
<dbReference type="InterPro" id="IPR005175">
    <property type="entry name" value="PPC_dom"/>
</dbReference>
<dbReference type="GO" id="GO:0003677">
    <property type="term" value="F:DNA binding"/>
    <property type="evidence" value="ECO:0007669"/>
    <property type="project" value="UniProtKB-KW"/>
</dbReference>
<gene>
    <name evidence="6" type="ORF">SASPL_143094</name>
</gene>
<proteinExistence type="predicted"/>
<sequence>MRRPRRGRTIPQALSPTAGGIPLPQSPEIIAIQGTNLTPYVLKVEIREDIISKIKAFAKEESWKEEPLVILSATGSISSVSRIVPKVVNVIVMYCYCSCAWKCYTLP</sequence>
<reference evidence="6" key="2">
    <citation type="submission" date="2020-08" db="EMBL/GenBank/DDBJ databases">
        <title>Plant Genome Project.</title>
        <authorList>
            <person name="Zhang R.-G."/>
        </authorList>
    </citation>
    <scope>NUCLEOTIDE SEQUENCE</scope>
    <source>
        <strain evidence="6">Huo1</strain>
        <tissue evidence="6">Leaf</tissue>
    </source>
</reference>
<keyword evidence="1" id="KW-0805">Transcription regulation</keyword>